<feature type="transmembrane region" description="Helical" evidence="2">
    <location>
        <begin position="39"/>
        <end position="57"/>
    </location>
</feature>
<dbReference type="Gene3D" id="2.40.30.170">
    <property type="match status" value="1"/>
</dbReference>
<evidence type="ECO:0000256" key="2">
    <source>
        <dbReference type="SAM" id="Phobius"/>
    </source>
</evidence>
<dbReference type="InterPro" id="IPR050739">
    <property type="entry name" value="MFP"/>
</dbReference>
<proteinExistence type="predicted"/>
<organism evidence="4 5">
    <name type="scientific">Methylobacterium radiodurans</name>
    <dbReference type="NCBI Taxonomy" id="2202828"/>
    <lineage>
        <taxon>Bacteria</taxon>
        <taxon>Pseudomonadati</taxon>
        <taxon>Pseudomonadota</taxon>
        <taxon>Alphaproteobacteria</taxon>
        <taxon>Hyphomicrobiales</taxon>
        <taxon>Methylobacteriaceae</taxon>
        <taxon>Methylobacterium</taxon>
    </lineage>
</organism>
<sequence>MSEPDTPDAGPDRTSAVAAFQKRRPGATIHLQQDRGAAWMAWFFGAIVVALVAALFLGRFARSESVRGYVSAASGLTRLDARAAGIVQGIDVRQGDRVARGQRLMQIQVRDQTTGGVSTVTANLRSLRERKANLQRDRERLIAFLDATKGDRSETESNVANVTRAFDEQERALKEGLRQQEEMVARVQSYMNQGYATRESLNSQRRIALDYARQIAELRARRAELKQSTAERLTGQRTTATEKAAQLAATENELSAIEAQLTGYSALERLDIVSPVDGQVAGLFVEPGASVSADQILAIVGDSGAEPLIVLEVPARAIGLAKVGQDVVIKYDAFPFKTFGIAHGTITQIAGTPLRAPAVAMADAGEAVFDPTSLTRQSTYRIDVRPHARTIRAYGVDEPIRIGSTLSADIVVEKRRLIDWMLDPIRAMRGRG</sequence>
<dbReference type="PRINTS" id="PR01490">
    <property type="entry name" value="RTXTOXIND"/>
</dbReference>
<feature type="coiled-coil region" evidence="1">
    <location>
        <begin position="208"/>
        <end position="260"/>
    </location>
</feature>
<dbReference type="PANTHER" id="PTHR30386:SF28">
    <property type="entry name" value="EXPORTED PROTEIN"/>
    <property type="match status" value="1"/>
</dbReference>
<keyword evidence="2" id="KW-0812">Transmembrane</keyword>
<dbReference type="Proteomes" id="UP000246058">
    <property type="component" value="Chromosome"/>
</dbReference>
<gene>
    <name evidence="4" type="ORF">DK427_00680</name>
</gene>
<name>A0A2U8VLG5_9HYPH</name>
<evidence type="ECO:0000259" key="3">
    <source>
        <dbReference type="Pfam" id="PF25919"/>
    </source>
</evidence>
<dbReference type="RefSeq" id="WP_109949584.1">
    <property type="nucleotide sequence ID" value="NZ_CP029551.1"/>
</dbReference>
<keyword evidence="2" id="KW-1133">Transmembrane helix</keyword>
<dbReference type="Gene3D" id="2.40.50.100">
    <property type="match status" value="1"/>
</dbReference>
<feature type="domain" description="CusB-like barrel-sandwich hybrid" evidence="3">
    <location>
        <begin position="79"/>
        <end position="298"/>
    </location>
</feature>
<dbReference type="OrthoDB" id="9810980at2"/>
<reference evidence="4 5" key="1">
    <citation type="submission" date="2018-05" db="EMBL/GenBank/DDBJ databases">
        <title>Complete Genome Sequence of Methylobacterium sp. 17Sr1-43.</title>
        <authorList>
            <person name="Srinivasan S."/>
        </authorList>
    </citation>
    <scope>NUCLEOTIDE SEQUENCE [LARGE SCALE GENOMIC DNA]</scope>
    <source>
        <strain evidence="4 5">17Sr1-43</strain>
    </source>
</reference>
<dbReference type="EMBL" id="CP029551">
    <property type="protein sequence ID" value="AWN34443.1"/>
    <property type="molecule type" value="Genomic_DNA"/>
</dbReference>
<keyword evidence="5" id="KW-1185">Reference proteome</keyword>
<dbReference type="InterPro" id="IPR058790">
    <property type="entry name" value="BSH_CusB"/>
</dbReference>
<keyword evidence="2" id="KW-0472">Membrane</keyword>
<evidence type="ECO:0000313" key="5">
    <source>
        <dbReference type="Proteomes" id="UP000246058"/>
    </source>
</evidence>
<keyword evidence="1" id="KW-0175">Coiled coil</keyword>
<feature type="coiled-coil region" evidence="1">
    <location>
        <begin position="117"/>
        <end position="144"/>
    </location>
</feature>
<protein>
    <submittedName>
        <fullName evidence="4">Secretion protein HlyD</fullName>
    </submittedName>
</protein>
<dbReference type="KEGG" id="meti:DK427_00680"/>
<evidence type="ECO:0000313" key="4">
    <source>
        <dbReference type="EMBL" id="AWN34443.1"/>
    </source>
</evidence>
<dbReference type="Pfam" id="PF25919">
    <property type="entry name" value="BSH_CusB"/>
    <property type="match status" value="1"/>
</dbReference>
<dbReference type="PANTHER" id="PTHR30386">
    <property type="entry name" value="MEMBRANE FUSION SUBUNIT OF EMRAB-TOLC MULTIDRUG EFFLUX PUMP"/>
    <property type="match status" value="1"/>
</dbReference>
<accession>A0A2U8VLG5</accession>
<dbReference type="AlphaFoldDB" id="A0A2U8VLG5"/>
<evidence type="ECO:0000256" key="1">
    <source>
        <dbReference type="SAM" id="Coils"/>
    </source>
</evidence>